<dbReference type="GO" id="GO:0004674">
    <property type="term" value="F:protein serine/threonine kinase activity"/>
    <property type="evidence" value="ECO:0007669"/>
    <property type="project" value="UniProtKB-KW"/>
</dbReference>
<dbReference type="Proteomes" id="UP000595703">
    <property type="component" value="Plasmid pRVR2"/>
</dbReference>
<name>A0A7R6QF24_9ACTN</name>
<keyword evidence="3" id="KW-0614">Plasmid</keyword>
<dbReference type="PANTHER" id="PTHR35526:SF3">
    <property type="entry name" value="ANTI-SIGMA-F FACTOR RSBW"/>
    <property type="match status" value="1"/>
</dbReference>
<dbReference type="RefSeq" id="WP_202239964.1">
    <property type="nucleotide sequence ID" value="NZ_AP018367.1"/>
</dbReference>
<organism evidence="3 4">
    <name type="scientific">Actinacidiphila reveromycinica</name>
    <dbReference type="NCBI Taxonomy" id="659352"/>
    <lineage>
        <taxon>Bacteria</taxon>
        <taxon>Bacillati</taxon>
        <taxon>Actinomycetota</taxon>
        <taxon>Actinomycetes</taxon>
        <taxon>Kitasatosporales</taxon>
        <taxon>Streptomycetaceae</taxon>
        <taxon>Actinacidiphila</taxon>
    </lineage>
</organism>
<dbReference type="SUPFAM" id="SSF55874">
    <property type="entry name" value="ATPase domain of HSP90 chaperone/DNA topoisomerase II/histidine kinase"/>
    <property type="match status" value="1"/>
</dbReference>
<dbReference type="AlphaFoldDB" id="A0A7R6QF24"/>
<sequence>MITAAVPSTDRTFHRHPTAARRARIWARSALANWSTLDRPLRTGAVDDIVLVVSELVSNSVLHAQGEIHAHLELVHAAVRVEVHDSGPAPAVARPDSGTYGRGLTITNSLADHCGWTRRPGRATAWATVPVAA</sequence>
<proteinExistence type="predicted"/>
<accession>A0A7R6QF24</accession>
<reference evidence="3 4" key="1">
    <citation type="journal article" date="2020" name="Sci. Rep.">
        <title>beta-carboline chemical signals induce reveromycin production through a LuxR family regulator in Streptomyces sp. SN-593.</title>
        <authorList>
            <person name="Panthee S."/>
            <person name="Kito N."/>
            <person name="Hayashi T."/>
            <person name="Shimizu T."/>
            <person name="Ishikawa J."/>
            <person name="Hamamoto H."/>
            <person name="Osada H."/>
            <person name="Takahashi S."/>
        </authorList>
    </citation>
    <scope>NUCLEOTIDE SEQUENCE [LARGE SCALE GENOMIC DNA]</scope>
    <source>
        <strain evidence="3 4">SN-593</strain>
        <plasmid evidence="3 4">pRVR2</plasmid>
    </source>
</reference>
<keyword evidence="1" id="KW-0418">Kinase</keyword>
<feature type="domain" description="Histidine kinase/HSP90-like ATPase" evidence="2">
    <location>
        <begin position="25"/>
        <end position="126"/>
    </location>
</feature>
<geneLocation type="plasmid" evidence="3 4">
    <name>pRVR2</name>
</geneLocation>
<dbReference type="Gene3D" id="3.30.565.10">
    <property type="entry name" value="Histidine kinase-like ATPase, C-terminal domain"/>
    <property type="match status" value="1"/>
</dbReference>
<dbReference type="KEGG" id="arev:RVR_P27"/>
<gene>
    <name evidence="3" type="ORF">RVR_P27</name>
</gene>
<dbReference type="EMBL" id="AP018367">
    <property type="protein sequence ID" value="BBG20752.1"/>
    <property type="molecule type" value="Genomic_DNA"/>
</dbReference>
<keyword evidence="4" id="KW-1185">Reference proteome</keyword>
<evidence type="ECO:0000313" key="3">
    <source>
        <dbReference type="EMBL" id="BBG20752.1"/>
    </source>
</evidence>
<dbReference type="InterPro" id="IPR050267">
    <property type="entry name" value="Anti-sigma-factor_SerPK"/>
</dbReference>
<keyword evidence="1" id="KW-0808">Transferase</keyword>
<evidence type="ECO:0000256" key="1">
    <source>
        <dbReference type="ARBA" id="ARBA00022527"/>
    </source>
</evidence>
<evidence type="ECO:0000259" key="2">
    <source>
        <dbReference type="Pfam" id="PF13581"/>
    </source>
</evidence>
<protein>
    <recommendedName>
        <fullName evidence="2">Histidine kinase/HSP90-like ATPase domain-containing protein</fullName>
    </recommendedName>
</protein>
<dbReference type="InterPro" id="IPR003594">
    <property type="entry name" value="HATPase_dom"/>
</dbReference>
<dbReference type="CDD" id="cd16936">
    <property type="entry name" value="HATPase_RsbW-like"/>
    <property type="match status" value="1"/>
</dbReference>
<evidence type="ECO:0000313" key="4">
    <source>
        <dbReference type="Proteomes" id="UP000595703"/>
    </source>
</evidence>
<dbReference type="PANTHER" id="PTHR35526">
    <property type="entry name" value="ANTI-SIGMA-F FACTOR RSBW-RELATED"/>
    <property type="match status" value="1"/>
</dbReference>
<dbReference type="InterPro" id="IPR036890">
    <property type="entry name" value="HATPase_C_sf"/>
</dbReference>
<keyword evidence="1" id="KW-0723">Serine/threonine-protein kinase</keyword>
<dbReference type="Pfam" id="PF13581">
    <property type="entry name" value="HATPase_c_2"/>
    <property type="match status" value="1"/>
</dbReference>